<proteinExistence type="predicted"/>
<feature type="region of interest" description="Disordered" evidence="1">
    <location>
        <begin position="1"/>
        <end position="25"/>
    </location>
</feature>
<reference evidence="2" key="2">
    <citation type="submission" date="2017-12" db="EMBL/GenBank/DDBJ databases">
        <title>Coralsnake Venomics: Analyses of Venom Gland Transcriptomes and Proteomes of Six Brazilian Taxa.</title>
        <authorList>
            <person name="Aird S.D."/>
            <person name="Jorge da Silva N."/>
            <person name="Qiu L."/>
            <person name="Villar-Briones A."/>
            <person name="Aparecida-Saddi V."/>
            <person name="Campos-Telles M.P."/>
            <person name="Grau M."/>
            <person name="Mikheyev A.S."/>
        </authorList>
    </citation>
    <scope>NUCLEOTIDE SEQUENCE</scope>
    <source>
        <tissue evidence="2">Venom_gland</tissue>
    </source>
</reference>
<feature type="compositionally biased region" description="Basic residues" evidence="1">
    <location>
        <begin position="1"/>
        <end position="10"/>
    </location>
</feature>
<dbReference type="EMBL" id="IACI01046881">
    <property type="protein sequence ID" value="LAA23840.1"/>
    <property type="molecule type" value="Transcribed_RNA"/>
</dbReference>
<reference evidence="2" key="1">
    <citation type="submission" date="2017-07" db="EMBL/GenBank/DDBJ databases">
        <authorList>
            <person name="Mikheyev A."/>
            <person name="Grau M."/>
        </authorList>
    </citation>
    <scope>NUCLEOTIDE SEQUENCE</scope>
    <source>
        <tissue evidence="2">Venom_gland</tissue>
    </source>
</reference>
<feature type="compositionally biased region" description="Polar residues" evidence="1">
    <location>
        <begin position="15"/>
        <end position="25"/>
    </location>
</feature>
<evidence type="ECO:0000256" key="1">
    <source>
        <dbReference type="SAM" id="MobiDB-lite"/>
    </source>
</evidence>
<evidence type="ECO:0000313" key="2">
    <source>
        <dbReference type="EMBL" id="LAA23840.1"/>
    </source>
</evidence>
<organism evidence="2">
    <name type="scientific">Micrurus carvalhoi</name>
    <dbReference type="NCBI Taxonomy" id="3147026"/>
    <lineage>
        <taxon>Eukaryota</taxon>
        <taxon>Metazoa</taxon>
        <taxon>Chordata</taxon>
        <taxon>Craniata</taxon>
        <taxon>Vertebrata</taxon>
        <taxon>Euteleostomi</taxon>
        <taxon>Lepidosauria</taxon>
        <taxon>Squamata</taxon>
        <taxon>Bifurcata</taxon>
        <taxon>Unidentata</taxon>
        <taxon>Episquamata</taxon>
        <taxon>Toxicofera</taxon>
        <taxon>Serpentes</taxon>
        <taxon>Colubroidea</taxon>
        <taxon>Elapidae</taxon>
        <taxon>Elapinae</taxon>
        <taxon>Micrurus</taxon>
    </lineage>
</organism>
<dbReference type="EMBL" id="IACI01046880">
    <property type="protein sequence ID" value="LAA23837.1"/>
    <property type="molecule type" value="Transcribed_RNA"/>
</dbReference>
<protein>
    <submittedName>
        <fullName evidence="2">Uncharacterized protein</fullName>
    </submittedName>
</protein>
<dbReference type="AlphaFoldDB" id="A0A2H6N3Q8"/>
<accession>A0A2H6N3Q8</accession>
<sequence>MGQKRYRSTKCKAASGNTKATGSMKSQTLIGGDVRMFCKKRLAQTKVSPPPPVKLKRKVCLSPPRIYNCTGAGAGVGLGVFQQAVISHHTYIVRNVTLIVLF</sequence>
<name>A0A2H6N3Q8_9SAUR</name>